<accession>A0A6N7KYQ0</accession>
<evidence type="ECO:0000256" key="1">
    <source>
        <dbReference type="ARBA" id="ARBA00023015"/>
    </source>
</evidence>
<evidence type="ECO:0000256" key="3">
    <source>
        <dbReference type="SAM" id="SignalP"/>
    </source>
</evidence>
<dbReference type="InterPro" id="IPR036390">
    <property type="entry name" value="WH_DNA-bd_sf"/>
</dbReference>
<dbReference type="InterPro" id="IPR001034">
    <property type="entry name" value="DeoR_HTH"/>
</dbReference>
<dbReference type="InterPro" id="IPR036388">
    <property type="entry name" value="WH-like_DNA-bd_sf"/>
</dbReference>
<dbReference type="PANTHER" id="PTHR34580:SF1">
    <property type="entry name" value="PROTEIN PAFC"/>
    <property type="match status" value="1"/>
</dbReference>
<dbReference type="Pfam" id="PF08279">
    <property type="entry name" value="HTH_11"/>
    <property type="match status" value="1"/>
</dbReference>
<dbReference type="AlphaFoldDB" id="A0A6N7KYQ0"/>
<organism evidence="5 6">
    <name type="scientific">Streptomyces kaniharaensis</name>
    <dbReference type="NCBI Taxonomy" id="212423"/>
    <lineage>
        <taxon>Bacteria</taxon>
        <taxon>Bacillati</taxon>
        <taxon>Actinomycetota</taxon>
        <taxon>Actinomycetes</taxon>
        <taxon>Kitasatosporales</taxon>
        <taxon>Streptomycetaceae</taxon>
        <taxon>Streptomyces</taxon>
    </lineage>
</organism>
<feature type="chain" id="PRO_5039511427" evidence="3">
    <location>
        <begin position="26"/>
        <end position="239"/>
    </location>
</feature>
<evidence type="ECO:0000256" key="2">
    <source>
        <dbReference type="ARBA" id="ARBA00023163"/>
    </source>
</evidence>
<dbReference type="Gene3D" id="1.10.10.10">
    <property type="entry name" value="Winged helix-like DNA-binding domain superfamily/Winged helix DNA-binding domain"/>
    <property type="match status" value="1"/>
</dbReference>
<dbReference type="Proteomes" id="UP000450000">
    <property type="component" value="Unassembled WGS sequence"/>
</dbReference>
<evidence type="ECO:0000259" key="4">
    <source>
        <dbReference type="PROSITE" id="PS51000"/>
    </source>
</evidence>
<dbReference type="InterPro" id="IPR026881">
    <property type="entry name" value="WYL_dom"/>
</dbReference>
<name>A0A6N7KYQ0_9ACTN</name>
<proteinExistence type="predicted"/>
<dbReference type="PROSITE" id="PS51000">
    <property type="entry name" value="HTH_DEOR_2"/>
    <property type="match status" value="1"/>
</dbReference>
<sequence>MRASRLLSTVLLLQSRGLMTAAALAEELEVSVRTVYRDIEALSASGVPVYGEGGREGGYRLLDGYRTRLTGLTPCEAETLFLLALPGPAADLGLASYAASAQLKIAAALPAAVGDHAARIGARFLIADDSWHPAAADTGQLPLLAQAVKDEQAVEVRLRAPGADADEIRSLSPYGMVLDAGAWHLVAAPIPGDEPGVLPASWIHAAAPSLHDFRPPTAFDLRAFWTARSSAPRPPHRSA</sequence>
<feature type="domain" description="HTH deoR-type" evidence="4">
    <location>
        <begin position="2"/>
        <end position="57"/>
    </location>
</feature>
<dbReference type="SUPFAM" id="SSF46785">
    <property type="entry name" value="Winged helix' DNA-binding domain"/>
    <property type="match status" value="1"/>
</dbReference>
<protein>
    <submittedName>
        <fullName evidence="5">HTH domain-containing protein</fullName>
    </submittedName>
</protein>
<feature type="signal peptide" evidence="3">
    <location>
        <begin position="1"/>
        <end position="25"/>
    </location>
</feature>
<dbReference type="GO" id="GO:0003700">
    <property type="term" value="F:DNA-binding transcription factor activity"/>
    <property type="evidence" value="ECO:0007669"/>
    <property type="project" value="InterPro"/>
</dbReference>
<reference evidence="5 6" key="1">
    <citation type="submission" date="2019-09" db="EMBL/GenBank/DDBJ databases">
        <title>Genome Sequences of Streptomyces kaniharaensis ATCC 21070.</title>
        <authorList>
            <person name="Zhu W."/>
            <person name="De Crecy-Lagard V."/>
            <person name="Richards N.G."/>
        </authorList>
    </citation>
    <scope>NUCLEOTIDE SEQUENCE [LARGE SCALE GENOMIC DNA]</scope>
    <source>
        <strain evidence="5 6">SF-557</strain>
    </source>
</reference>
<keyword evidence="3" id="KW-0732">Signal</keyword>
<evidence type="ECO:0000313" key="6">
    <source>
        <dbReference type="Proteomes" id="UP000450000"/>
    </source>
</evidence>
<dbReference type="EMBL" id="WBOF01000002">
    <property type="protein sequence ID" value="MQS15935.1"/>
    <property type="molecule type" value="Genomic_DNA"/>
</dbReference>
<keyword evidence="2" id="KW-0804">Transcription</keyword>
<dbReference type="RefSeq" id="WP_153466699.1">
    <property type="nucleotide sequence ID" value="NZ_WBOF01000002.1"/>
</dbReference>
<evidence type="ECO:0000313" key="5">
    <source>
        <dbReference type="EMBL" id="MQS15935.1"/>
    </source>
</evidence>
<dbReference type="InterPro" id="IPR013196">
    <property type="entry name" value="HTH_11"/>
</dbReference>
<dbReference type="Pfam" id="PF13280">
    <property type="entry name" value="WYL"/>
    <property type="match status" value="1"/>
</dbReference>
<keyword evidence="1" id="KW-0805">Transcription regulation</keyword>
<keyword evidence="6" id="KW-1185">Reference proteome</keyword>
<comment type="caution">
    <text evidence="5">The sequence shown here is derived from an EMBL/GenBank/DDBJ whole genome shotgun (WGS) entry which is preliminary data.</text>
</comment>
<dbReference type="PANTHER" id="PTHR34580">
    <property type="match status" value="1"/>
</dbReference>
<dbReference type="InterPro" id="IPR051534">
    <property type="entry name" value="CBASS_pafABC_assoc_protein"/>
</dbReference>
<gene>
    <name evidence="5" type="ORF">F7Q99_27690</name>
</gene>
<dbReference type="OrthoDB" id="3171994at2"/>